<gene>
    <name evidence="1" type="ORF">SAMN06264855_10561</name>
</gene>
<reference evidence="1 2" key="1">
    <citation type="submission" date="2017-06" db="EMBL/GenBank/DDBJ databases">
        <authorList>
            <person name="Kim H.J."/>
            <person name="Triplett B.A."/>
        </authorList>
    </citation>
    <scope>NUCLEOTIDE SEQUENCE [LARGE SCALE GENOMIC DNA]</scope>
    <source>
        <strain evidence="1 2">DSM 8800</strain>
    </source>
</reference>
<evidence type="ECO:0000313" key="2">
    <source>
        <dbReference type="Proteomes" id="UP000198397"/>
    </source>
</evidence>
<protein>
    <submittedName>
        <fullName evidence="1">Uncharacterized protein</fullName>
    </submittedName>
</protein>
<dbReference type="OrthoDB" id="346459at2157"/>
<keyword evidence="2" id="KW-1185">Reference proteome</keyword>
<accession>A0A238W2J9</accession>
<name>A0A238W2J9_HALVU</name>
<evidence type="ECO:0000313" key="1">
    <source>
        <dbReference type="EMBL" id="SNR40756.1"/>
    </source>
</evidence>
<dbReference type="AlphaFoldDB" id="A0A238W2J9"/>
<dbReference type="RefSeq" id="WP_089384337.1">
    <property type="nucleotide sequence ID" value="NZ_FZNQ01000005.1"/>
</dbReference>
<dbReference type="Proteomes" id="UP000198397">
    <property type="component" value="Unassembled WGS sequence"/>
</dbReference>
<sequence>MPLDKPSCPDCGSRFLVFRVRGGGGFFTGNPGGPHPHKCYRCFSTFRVDPATGEPVDPEERETDEIGPGTFRGVLTDVDLDLRPAGSKHAVERFRCRLDNGSDEPIPVKRVAMRFDDGEDRIEPTDLAVVEPDETTTVDIQRSWIHPEQTTVRIRVLGDGEIVGRGIVDLEDHRVEGDG</sequence>
<dbReference type="EMBL" id="FZNQ01000005">
    <property type="protein sequence ID" value="SNR40756.1"/>
    <property type="molecule type" value="Genomic_DNA"/>
</dbReference>
<organism evidence="1 2">
    <name type="scientific">Halorubrum vacuolatum</name>
    <name type="common">Natronobacterium vacuolatum</name>
    <dbReference type="NCBI Taxonomy" id="63740"/>
    <lineage>
        <taxon>Archaea</taxon>
        <taxon>Methanobacteriati</taxon>
        <taxon>Methanobacteriota</taxon>
        <taxon>Stenosarchaea group</taxon>
        <taxon>Halobacteria</taxon>
        <taxon>Halobacteriales</taxon>
        <taxon>Haloferacaceae</taxon>
        <taxon>Halorubrum</taxon>
    </lineage>
</organism>
<proteinExistence type="predicted"/>